<dbReference type="GO" id="GO:0007224">
    <property type="term" value="P:smoothened signaling pathway"/>
    <property type="evidence" value="ECO:0007669"/>
    <property type="project" value="InterPro"/>
</dbReference>
<dbReference type="EMBL" id="JAROKS010000012">
    <property type="protein sequence ID" value="KAK1798671.1"/>
    <property type="molecule type" value="Genomic_DNA"/>
</dbReference>
<name>A0AAD8ZIC4_9TELE</name>
<evidence type="ECO:0000256" key="10">
    <source>
        <dbReference type="SAM" id="MobiDB-lite"/>
    </source>
</evidence>
<evidence type="ECO:0000256" key="5">
    <source>
        <dbReference type="ARBA" id="ARBA00022692"/>
    </source>
</evidence>
<reference evidence="12" key="1">
    <citation type="submission" date="2023-03" db="EMBL/GenBank/DDBJ databases">
        <title>Electrophorus voltai genome.</title>
        <authorList>
            <person name="Bian C."/>
        </authorList>
    </citation>
    <scope>NUCLEOTIDE SEQUENCE</scope>
    <source>
        <strain evidence="12">CB-2022</strain>
        <tissue evidence="12">Muscle</tissue>
    </source>
</reference>
<gene>
    <name evidence="12" type="ORF">P4O66_006959</name>
</gene>
<feature type="compositionally biased region" description="Polar residues" evidence="10">
    <location>
        <begin position="80"/>
        <end position="90"/>
    </location>
</feature>
<evidence type="ECO:0000256" key="11">
    <source>
        <dbReference type="SAM" id="Phobius"/>
    </source>
</evidence>
<evidence type="ECO:0000313" key="12">
    <source>
        <dbReference type="EMBL" id="KAK1798671.1"/>
    </source>
</evidence>
<dbReference type="PANTHER" id="PTHR16795:SF13">
    <property type="entry name" value="EVC COMPLEX MEMBER EVC"/>
    <property type="match status" value="1"/>
</dbReference>
<sequence length="855" mass="98229">MQSEGSEYSSDVPLQLTESLQISSGLFTIAVVFGVFLGLIAAVLLHVFFLKPFFLQGRKFKDVDPWKLLEVDATDEKTVESGSTGRNTGPSEAGKQTDPVNSDIAAFALKAKVVYPISQRYRPLADGASNPSLHEHPKPSAPPVQGSTSSSSDDWLSQDREENESRQYNCPGHASKTQQSLTFRTAACYLHTLCYPGCEGRVSLLYLTLQNLYVHTAQLQQEKWDIFLQILGTLFSRENDLLNKQFQQQEKDVEQLKRGMPSELLPWEKMAVPSPSVCSTEDVEKAGREKLDHNLHTALSFAKQLERFCQHLFSCMPSDATQKTASTLISYMLLVEEQLSDIQAAIIKMLYDRLQWWEEISGWLKFRITLWRQEADLRMELTTQLLEELTADGQLVFGHMMKLVNDLQTSVTEELHRCSHEIRQQTVKLVYEHCGKVDVRMRKMKKAQARERSQRLDSYALQQQDAHQVVIMLEELQAKHWKQMMDFELQQDRRVSDKVCDLWKKLFCNFSGCLTERWRECVLRTLTACSALSVEHCQLLLHNTELTLASKVQQEKSHIHLPLHSLTQHLERAREAWAEEEALAKACLKHLGSQHMKVVMAMVSRLRDIQESGGLIKEKQHLLVLEIQRIFAARHFYNHTVKEMKLTQLRLQRDPQSLQQELLSELEPASEFLQVHAQFLIGHALANTVRLRLVASQPGNMATAVETHKQEQLKKAVCESVHVTQDSVTALIMNYYSHIQTIITATQHGHPHQNAKVRERQRKRRECVRTLQRELCNWARKPHSAEFYKRVELQKRCCLSQYEEWVCEDRGEPVDLQLQTHIIGEQLREEEDSFLSRLAALARVPLTDTPTNSLA</sequence>
<evidence type="ECO:0000256" key="9">
    <source>
        <dbReference type="ARBA" id="ARBA00023273"/>
    </source>
</evidence>
<evidence type="ECO:0000256" key="1">
    <source>
        <dbReference type="ARBA" id="ARBA00004120"/>
    </source>
</evidence>
<feature type="region of interest" description="Disordered" evidence="10">
    <location>
        <begin position="75"/>
        <end position="98"/>
    </location>
</feature>
<keyword evidence="4" id="KW-0963">Cytoplasm</keyword>
<feature type="non-terminal residue" evidence="12">
    <location>
        <position position="855"/>
    </location>
</feature>
<protein>
    <recommendedName>
        <fullName evidence="14">Ellis-van Creveld syndrome protein</fullName>
    </recommendedName>
</protein>
<dbReference type="GO" id="GO:0098797">
    <property type="term" value="C:plasma membrane protein complex"/>
    <property type="evidence" value="ECO:0007669"/>
    <property type="project" value="TreeGrafter"/>
</dbReference>
<feature type="transmembrane region" description="Helical" evidence="11">
    <location>
        <begin position="26"/>
        <end position="50"/>
    </location>
</feature>
<accession>A0AAD8ZIC4</accession>
<keyword evidence="7 11" id="KW-0472">Membrane</keyword>
<evidence type="ECO:0000256" key="4">
    <source>
        <dbReference type="ARBA" id="ARBA00022490"/>
    </source>
</evidence>
<comment type="caution">
    <text evidence="12">The sequence shown here is derived from an EMBL/GenBank/DDBJ whole genome shotgun (WGS) entry which is preliminary data.</text>
</comment>
<organism evidence="12 13">
    <name type="scientific">Electrophorus voltai</name>
    <dbReference type="NCBI Taxonomy" id="2609070"/>
    <lineage>
        <taxon>Eukaryota</taxon>
        <taxon>Metazoa</taxon>
        <taxon>Chordata</taxon>
        <taxon>Craniata</taxon>
        <taxon>Vertebrata</taxon>
        <taxon>Euteleostomi</taxon>
        <taxon>Actinopterygii</taxon>
        <taxon>Neopterygii</taxon>
        <taxon>Teleostei</taxon>
        <taxon>Ostariophysi</taxon>
        <taxon>Gymnotiformes</taxon>
        <taxon>Gymnotoidei</taxon>
        <taxon>Gymnotidae</taxon>
        <taxon>Electrophorus</taxon>
    </lineage>
</organism>
<dbReference type="GO" id="GO:0060170">
    <property type="term" value="C:ciliary membrane"/>
    <property type="evidence" value="ECO:0007669"/>
    <property type="project" value="TreeGrafter"/>
</dbReference>
<evidence type="ECO:0000256" key="3">
    <source>
        <dbReference type="ARBA" id="ARBA00022475"/>
    </source>
</evidence>
<feature type="region of interest" description="Disordered" evidence="10">
    <location>
        <begin position="126"/>
        <end position="175"/>
    </location>
</feature>
<keyword evidence="8" id="KW-0206">Cytoskeleton</keyword>
<keyword evidence="9" id="KW-0966">Cell projection</keyword>
<evidence type="ECO:0000256" key="2">
    <source>
        <dbReference type="ARBA" id="ARBA00004162"/>
    </source>
</evidence>
<comment type="subcellular location">
    <subcellularLocation>
        <location evidence="2">Cell membrane</location>
        <topology evidence="2">Single-pass membrane protein</topology>
    </subcellularLocation>
    <subcellularLocation>
        <location evidence="1">Cytoplasm</location>
        <location evidence="1">Cytoskeleton</location>
        <location evidence="1">Cilium basal body</location>
    </subcellularLocation>
</comment>
<dbReference type="AlphaFoldDB" id="A0AAD8ZIC4"/>
<dbReference type="Proteomes" id="UP001239994">
    <property type="component" value="Unassembled WGS sequence"/>
</dbReference>
<proteinExistence type="predicted"/>
<evidence type="ECO:0000256" key="6">
    <source>
        <dbReference type="ARBA" id="ARBA00022989"/>
    </source>
</evidence>
<evidence type="ECO:0000313" key="13">
    <source>
        <dbReference type="Proteomes" id="UP001239994"/>
    </source>
</evidence>
<keyword evidence="13" id="KW-1185">Reference proteome</keyword>
<keyword evidence="6 11" id="KW-1133">Transmembrane helix</keyword>
<evidence type="ECO:0000256" key="8">
    <source>
        <dbReference type="ARBA" id="ARBA00023212"/>
    </source>
</evidence>
<keyword evidence="5 11" id="KW-0812">Transmembrane</keyword>
<dbReference type="PANTHER" id="PTHR16795">
    <property type="entry name" value="LIMBIN/ELLIS-VAN CREVELD PROTEIN"/>
    <property type="match status" value="1"/>
</dbReference>
<evidence type="ECO:0000256" key="7">
    <source>
        <dbReference type="ARBA" id="ARBA00023136"/>
    </source>
</evidence>
<keyword evidence="3" id="KW-1003">Cell membrane</keyword>
<evidence type="ECO:0008006" key="14">
    <source>
        <dbReference type="Google" id="ProtNLM"/>
    </source>
</evidence>
<dbReference type="InterPro" id="IPR026501">
    <property type="entry name" value="Limbin/EVC"/>
</dbReference>